<dbReference type="CDD" id="cd00635">
    <property type="entry name" value="PLPDE_III_YBL036c_like"/>
    <property type="match status" value="1"/>
</dbReference>
<evidence type="ECO:0000256" key="1">
    <source>
        <dbReference type="ARBA" id="ARBA00022898"/>
    </source>
</evidence>
<dbReference type="Pfam" id="PF01168">
    <property type="entry name" value="Ala_racemase_N"/>
    <property type="match status" value="1"/>
</dbReference>
<name>A0A381RUS7_9ZZZZ</name>
<dbReference type="PIRSF" id="PIRSF004848">
    <property type="entry name" value="YBL036c_PLPDEIII"/>
    <property type="match status" value="1"/>
</dbReference>
<reference evidence="3" key="1">
    <citation type="submission" date="2018-05" db="EMBL/GenBank/DDBJ databases">
        <authorList>
            <person name="Lanie J.A."/>
            <person name="Ng W.-L."/>
            <person name="Kazmierczak K.M."/>
            <person name="Andrzejewski T.M."/>
            <person name="Davidsen T.M."/>
            <person name="Wayne K.J."/>
            <person name="Tettelin H."/>
            <person name="Glass J.I."/>
            <person name="Rusch D."/>
            <person name="Podicherti R."/>
            <person name="Tsui H.-C.T."/>
            <person name="Winkler M.E."/>
        </authorList>
    </citation>
    <scope>NUCLEOTIDE SEQUENCE</scope>
</reference>
<keyword evidence="1" id="KW-0663">Pyridoxal phosphate</keyword>
<feature type="non-terminal residue" evidence="3">
    <location>
        <position position="1"/>
    </location>
</feature>
<gene>
    <name evidence="3" type="ORF">METZ01_LOCUS46561</name>
</gene>
<evidence type="ECO:0000259" key="2">
    <source>
        <dbReference type="Pfam" id="PF01168"/>
    </source>
</evidence>
<dbReference type="Gene3D" id="3.20.20.10">
    <property type="entry name" value="Alanine racemase"/>
    <property type="match status" value="1"/>
</dbReference>
<accession>A0A381RUS7</accession>
<dbReference type="PANTHER" id="PTHR10146">
    <property type="entry name" value="PROLINE SYNTHETASE CO-TRANSCRIBED BACTERIAL HOMOLOG PROTEIN"/>
    <property type="match status" value="1"/>
</dbReference>
<dbReference type="SUPFAM" id="SSF51419">
    <property type="entry name" value="PLP-binding barrel"/>
    <property type="match status" value="1"/>
</dbReference>
<dbReference type="GO" id="GO:0030170">
    <property type="term" value="F:pyridoxal phosphate binding"/>
    <property type="evidence" value="ECO:0007669"/>
    <property type="project" value="InterPro"/>
</dbReference>
<evidence type="ECO:0000313" key="3">
    <source>
        <dbReference type="EMBL" id="SUZ93707.1"/>
    </source>
</evidence>
<dbReference type="PANTHER" id="PTHR10146:SF14">
    <property type="entry name" value="PYRIDOXAL PHOSPHATE HOMEOSTASIS PROTEIN"/>
    <property type="match status" value="1"/>
</dbReference>
<dbReference type="InterPro" id="IPR001608">
    <property type="entry name" value="Ala_racemase_N"/>
</dbReference>
<dbReference type="InterPro" id="IPR011078">
    <property type="entry name" value="PyrdxlP_homeostasis"/>
</dbReference>
<dbReference type="EMBL" id="UINC01002170">
    <property type="protein sequence ID" value="SUZ93707.1"/>
    <property type="molecule type" value="Genomic_DNA"/>
</dbReference>
<proteinExistence type="predicted"/>
<protein>
    <recommendedName>
        <fullName evidence="2">Alanine racemase N-terminal domain-containing protein</fullName>
    </recommendedName>
</protein>
<dbReference type="AlphaFoldDB" id="A0A381RUS7"/>
<sequence>VIRECYKAGIVSIGENRIQEASEKFQNFSGFPRITKRFIGHLQTNKVKKCLDLFDTIDSVDSIKLARKISNLAESLGKTLPVLLEVNTTKEKQKHGFLSDQLEEMISCVAFPGINVRGLMTIGPVTRKKNETRRSFIILREVKERLNNKLKEKKVTELSMGMSSDFEIAIEEGSTMIRLGTVLLGPRCKL</sequence>
<dbReference type="NCBIfam" id="TIGR00044">
    <property type="entry name" value="YggS family pyridoxal phosphate-dependent enzyme"/>
    <property type="match status" value="1"/>
</dbReference>
<dbReference type="InterPro" id="IPR029066">
    <property type="entry name" value="PLP-binding_barrel"/>
</dbReference>
<feature type="domain" description="Alanine racemase N-terminal" evidence="2">
    <location>
        <begin position="2"/>
        <end position="186"/>
    </location>
</feature>
<organism evidence="3">
    <name type="scientific">marine metagenome</name>
    <dbReference type="NCBI Taxonomy" id="408172"/>
    <lineage>
        <taxon>unclassified sequences</taxon>
        <taxon>metagenomes</taxon>
        <taxon>ecological metagenomes</taxon>
    </lineage>
</organism>